<evidence type="ECO:0000313" key="2">
    <source>
        <dbReference type="Proteomes" id="UP000295254"/>
    </source>
</evidence>
<comment type="caution">
    <text evidence="1">The sequence shown here is derived from an EMBL/GenBank/DDBJ whole genome shotgun (WGS) entry which is preliminary data.</text>
</comment>
<dbReference type="RefSeq" id="WP_093218193.1">
    <property type="nucleotide sequence ID" value="NZ_LT629803.1"/>
</dbReference>
<accession>A0A1H2MV75</accession>
<dbReference type="AlphaFoldDB" id="A0A1H2MV75"/>
<protein>
    <recommendedName>
        <fullName evidence="3">Head-tail adaptor protein</fullName>
    </recommendedName>
</protein>
<organism evidence="1 2">
    <name type="scientific">Pseudomonas vancouverensis</name>
    <dbReference type="NCBI Taxonomy" id="95300"/>
    <lineage>
        <taxon>Bacteria</taxon>
        <taxon>Pseudomonadati</taxon>
        <taxon>Pseudomonadota</taxon>
        <taxon>Gammaproteobacteria</taxon>
        <taxon>Pseudomonadales</taxon>
        <taxon>Pseudomonadaceae</taxon>
        <taxon>Pseudomonas</taxon>
    </lineage>
</organism>
<dbReference type="Proteomes" id="UP000295254">
    <property type="component" value="Unassembled WGS sequence"/>
</dbReference>
<gene>
    <name evidence="1" type="ORF">EIY72_03840</name>
</gene>
<name>A0A1H2MV75_PSEVA</name>
<dbReference type="OrthoDB" id="6968870at2"/>
<reference evidence="2" key="1">
    <citation type="journal article" date="2019" name="bioRxiv">
        <title>Bacterially produced spermidine induces plant systemic susceptibility to pathogens.</title>
        <authorList>
            <person name="Melnyk R.A."/>
            <person name="Beskrovnaya P.A."/>
            <person name="Liu Z."/>
            <person name="Song Y."/>
            <person name="Haney C.H."/>
        </authorList>
    </citation>
    <scope>NUCLEOTIDE SEQUENCE [LARGE SCALE GENOMIC DNA]</scope>
    <source>
        <strain evidence="2">Dha-51</strain>
    </source>
</reference>
<dbReference type="STRING" id="95300.SAMN05216558_1308"/>
<sequence>MEGHIDDVFVSVAASRTVDIGGGWVDGIWTPGVPDTKPYVVNIQAASDREVDFIRQGGERITDLRRIYINQGDMQLIDQTGTWTFLGQQWKVVKCDNRYWRNYCKVLVMRIDDQSGGPA</sequence>
<dbReference type="EMBL" id="RRZK01000005">
    <property type="protein sequence ID" value="TDB67190.1"/>
    <property type="molecule type" value="Genomic_DNA"/>
</dbReference>
<evidence type="ECO:0000313" key="1">
    <source>
        <dbReference type="EMBL" id="TDB67190.1"/>
    </source>
</evidence>
<keyword evidence="2" id="KW-1185">Reference proteome</keyword>
<proteinExistence type="predicted"/>
<evidence type="ECO:0008006" key="3">
    <source>
        <dbReference type="Google" id="ProtNLM"/>
    </source>
</evidence>